<evidence type="ECO:0000313" key="1">
    <source>
        <dbReference type="EMBL" id="KDP32691.1"/>
    </source>
</evidence>
<sequence length="95" mass="11105">MPLKQKARKKNDGSSSLVPIKKDLASKYKVLFPIYTREEGERFKCLMKSSYTGFEMGQKLHTIQKEHKSMARKWMSYFRKKNIKFTPSPSDSPKA</sequence>
<dbReference type="Proteomes" id="UP000027138">
    <property type="component" value="Unassembled WGS sequence"/>
</dbReference>
<proteinExistence type="predicted"/>
<protein>
    <submittedName>
        <fullName evidence="1">Uncharacterized protein</fullName>
    </submittedName>
</protein>
<dbReference type="EMBL" id="KK914571">
    <property type="protein sequence ID" value="KDP32691.1"/>
    <property type="molecule type" value="Genomic_DNA"/>
</dbReference>
<name>A0A067K8X8_JATCU</name>
<dbReference type="AlphaFoldDB" id="A0A067K8X8"/>
<keyword evidence="2" id="KW-1185">Reference proteome</keyword>
<accession>A0A067K8X8</accession>
<organism evidence="1 2">
    <name type="scientific">Jatropha curcas</name>
    <name type="common">Barbados nut</name>
    <dbReference type="NCBI Taxonomy" id="180498"/>
    <lineage>
        <taxon>Eukaryota</taxon>
        <taxon>Viridiplantae</taxon>
        <taxon>Streptophyta</taxon>
        <taxon>Embryophyta</taxon>
        <taxon>Tracheophyta</taxon>
        <taxon>Spermatophyta</taxon>
        <taxon>Magnoliopsida</taxon>
        <taxon>eudicotyledons</taxon>
        <taxon>Gunneridae</taxon>
        <taxon>Pentapetalae</taxon>
        <taxon>rosids</taxon>
        <taxon>fabids</taxon>
        <taxon>Malpighiales</taxon>
        <taxon>Euphorbiaceae</taxon>
        <taxon>Crotonoideae</taxon>
        <taxon>Jatropheae</taxon>
        <taxon>Jatropha</taxon>
    </lineage>
</organism>
<gene>
    <name evidence="1" type="ORF">JCGZ_14747</name>
</gene>
<evidence type="ECO:0000313" key="2">
    <source>
        <dbReference type="Proteomes" id="UP000027138"/>
    </source>
</evidence>
<reference evidence="1 2" key="1">
    <citation type="journal article" date="2014" name="PLoS ONE">
        <title>Global Analysis of Gene Expression Profiles in Physic Nut (Jatropha curcas L.) Seedlings Exposed to Salt Stress.</title>
        <authorList>
            <person name="Zhang L."/>
            <person name="Zhang C."/>
            <person name="Wu P."/>
            <person name="Chen Y."/>
            <person name="Li M."/>
            <person name="Jiang H."/>
            <person name="Wu G."/>
        </authorList>
    </citation>
    <scope>NUCLEOTIDE SEQUENCE [LARGE SCALE GENOMIC DNA]</scope>
    <source>
        <strain evidence="2">cv. GZQX0401</strain>
        <tissue evidence="1">Young leaves</tissue>
    </source>
</reference>